<dbReference type="InterPro" id="IPR032763">
    <property type="entry name" value="RIC3_N"/>
</dbReference>
<feature type="region of interest" description="Disordered" evidence="1">
    <location>
        <begin position="360"/>
        <end position="411"/>
    </location>
</feature>
<feature type="signal peptide" evidence="3">
    <location>
        <begin position="1"/>
        <end position="29"/>
    </location>
</feature>
<sequence>MSMSTFQKVTLATCLLLCVALLLPKMLLSRGKKDADRPEGHFPPMTPRQMATDGKGQRPTGAAQFSRAHNTEAIARAKGVGTGPGTGGKSNLAGQIIPIYGFGILLYILYILFKKELTTGPQTLIVGDGAVNKTKHFFSKTTKVPKYQSFTNDMVSDISEKILEITAEHPTVKSLVIHTGALDVVKQQSEVLKQDFNDLLNKVRCLNTEVFISGPLPTVRRGDERFSRLLMLNRWLKDTCAAQSVNFIDNFNIFWERRHLFEADGFCLNKSGITSKGSSKSSESRFPPIKSENTKRKITDFELAQLQERLRETEQVMENIVSDVNHGPHRVKGVSADQEENLLLQLREITRAMQEGHLREVAPRKTDHHHHHSEDDPKDFGQYCPYHHEHAAHSSPQTEPGDSLEGGADPVESNISQYVEDKAEGDNNTLNTDEVFSAAKEATADVFKPQGGEGGKDLEVPQVEEDLHRLLQELELETEKTEDLQGPAETPTAGSIHIRRRNRRRKGKKDSH</sequence>
<comment type="caution">
    <text evidence="5">The sequence shown here is derived from an EMBL/GenBank/DDBJ whole genome shotgun (WGS) entry which is preliminary data.</text>
</comment>
<dbReference type="PANTHER" id="PTHR21723:SF4">
    <property type="entry name" value="ZGC:92489"/>
    <property type="match status" value="1"/>
</dbReference>
<feature type="region of interest" description="Disordered" evidence="1">
    <location>
        <begin position="32"/>
        <end position="66"/>
    </location>
</feature>
<feature type="region of interest" description="Disordered" evidence="1">
    <location>
        <begin position="475"/>
        <end position="512"/>
    </location>
</feature>
<keyword evidence="2" id="KW-0472">Membrane</keyword>
<dbReference type="GO" id="GO:0045202">
    <property type="term" value="C:synapse"/>
    <property type="evidence" value="ECO:0007669"/>
    <property type="project" value="GOC"/>
</dbReference>
<keyword evidence="3" id="KW-0732">Signal</keyword>
<evidence type="ECO:0000256" key="2">
    <source>
        <dbReference type="SAM" id="Phobius"/>
    </source>
</evidence>
<dbReference type="Pfam" id="PF15361">
    <property type="entry name" value="RIC3"/>
    <property type="match status" value="2"/>
</dbReference>
<evidence type="ECO:0000313" key="6">
    <source>
        <dbReference type="Proteomes" id="UP001174136"/>
    </source>
</evidence>
<feature type="compositionally biased region" description="Basic residues" evidence="1">
    <location>
        <begin position="497"/>
        <end position="512"/>
    </location>
</feature>
<dbReference type="PANTHER" id="PTHR21723">
    <property type="entry name" value="RESISTANCE TO INHIBITORS OF CHOLINESTERASE PROTEIN 3 RIC3"/>
    <property type="match status" value="1"/>
</dbReference>
<feature type="domain" description="Resistance to inhibitors of cholinesterase protein 3 N-terminal" evidence="4">
    <location>
        <begin position="16"/>
        <end position="122"/>
    </location>
</feature>
<keyword evidence="2" id="KW-0812">Transmembrane</keyword>
<dbReference type="Gene3D" id="3.40.50.12700">
    <property type="match status" value="1"/>
</dbReference>
<protein>
    <submittedName>
        <fullName evidence="5">Protein RIC-3</fullName>
    </submittedName>
</protein>
<dbReference type="GO" id="GO:0007271">
    <property type="term" value="P:synaptic transmission, cholinergic"/>
    <property type="evidence" value="ECO:0007669"/>
    <property type="project" value="TreeGrafter"/>
</dbReference>
<reference evidence="5" key="1">
    <citation type="journal article" date="2023" name="Front. Mar. Sci.">
        <title>A new Merluccius polli reference genome to investigate the effects of global change in West African waters.</title>
        <authorList>
            <person name="Mateo J.L."/>
            <person name="Blanco-Fernandez C."/>
            <person name="Garcia-Vazquez E."/>
            <person name="Machado-Schiaffino G."/>
        </authorList>
    </citation>
    <scope>NUCLEOTIDE SEQUENCE</scope>
    <source>
        <strain evidence="5">C29</strain>
        <tissue evidence="5">Fin</tissue>
    </source>
</reference>
<evidence type="ECO:0000259" key="4">
    <source>
        <dbReference type="Pfam" id="PF15361"/>
    </source>
</evidence>
<dbReference type="SUPFAM" id="SSF52266">
    <property type="entry name" value="SGNH hydrolase"/>
    <property type="match status" value="1"/>
</dbReference>
<organism evidence="5 6">
    <name type="scientific">Merluccius polli</name>
    <name type="common">Benguela hake</name>
    <name type="synonym">Merluccius cadenati</name>
    <dbReference type="NCBI Taxonomy" id="89951"/>
    <lineage>
        <taxon>Eukaryota</taxon>
        <taxon>Metazoa</taxon>
        <taxon>Chordata</taxon>
        <taxon>Craniata</taxon>
        <taxon>Vertebrata</taxon>
        <taxon>Euteleostomi</taxon>
        <taxon>Actinopterygii</taxon>
        <taxon>Neopterygii</taxon>
        <taxon>Teleostei</taxon>
        <taxon>Neoteleostei</taxon>
        <taxon>Acanthomorphata</taxon>
        <taxon>Zeiogadaria</taxon>
        <taxon>Gadariae</taxon>
        <taxon>Gadiformes</taxon>
        <taxon>Gadoidei</taxon>
        <taxon>Merlucciidae</taxon>
        <taxon>Merluccius</taxon>
    </lineage>
</organism>
<dbReference type="InterPro" id="IPR026160">
    <property type="entry name" value="Ric3"/>
</dbReference>
<dbReference type="GO" id="GO:0043005">
    <property type="term" value="C:neuron projection"/>
    <property type="evidence" value="ECO:0007669"/>
    <property type="project" value="TreeGrafter"/>
</dbReference>
<gene>
    <name evidence="5" type="primary">ric3</name>
    <name evidence="5" type="ORF">N1851_028381</name>
</gene>
<feature type="domain" description="Resistance to inhibitors of cholinesterase protein 3 N-terminal" evidence="4">
    <location>
        <begin position="273"/>
        <end position="322"/>
    </location>
</feature>
<dbReference type="GO" id="GO:0043025">
    <property type="term" value="C:neuronal cell body"/>
    <property type="evidence" value="ECO:0007669"/>
    <property type="project" value="TreeGrafter"/>
</dbReference>
<dbReference type="GO" id="GO:0034394">
    <property type="term" value="P:protein localization to cell surface"/>
    <property type="evidence" value="ECO:0007669"/>
    <property type="project" value="TreeGrafter"/>
</dbReference>
<dbReference type="EMBL" id="JAOPHQ010005408">
    <property type="protein sequence ID" value="KAK0135756.1"/>
    <property type="molecule type" value="Genomic_DNA"/>
</dbReference>
<evidence type="ECO:0000256" key="1">
    <source>
        <dbReference type="SAM" id="MobiDB-lite"/>
    </source>
</evidence>
<feature type="transmembrane region" description="Helical" evidence="2">
    <location>
        <begin position="92"/>
        <end position="113"/>
    </location>
</feature>
<evidence type="ECO:0000256" key="3">
    <source>
        <dbReference type="SAM" id="SignalP"/>
    </source>
</evidence>
<keyword evidence="2" id="KW-1133">Transmembrane helix</keyword>
<dbReference type="AlphaFoldDB" id="A0AA47NRK5"/>
<feature type="chain" id="PRO_5041376370" evidence="3">
    <location>
        <begin position="30"/>
        <end position="512"/>
    </location>
</feature>
<dbReference type="Gene3D" id="3.40.50.12690">
    <property type="match status" value="1"/>
</dbReference>
<evidence type="ECO:0000313" key="5">
    <source>
        <dbReference type="EMBL" id="KAK0135756.1"/>
    </source>
</evidence>
<dbReference type="Proteomes" id="UP001174136">
    <property type="component" value="Unassembled WGS sequence"/>
</dbReference>
<name>A0AA47NRK5_MERPO</name>
<proteinExistence type="predicted"/>
<keyword evidence="6" id="KW-1185">Reference proteome</keyword>
<accession>A0AA47NRK5</accession>